<dbReference type="Gene3D" id="3.55.50.10">
    <property type="entry name" value="Baseplate protein-like domains"/>
    <property type="match status" value="1"/>
</dbReference>
<dbReference type="SUPFAM" id="SSF69255">
    <property type="entry name" value="gp5 N-terminal domain-like"/>
    <property type="match status" value="1"/>
</dbReference>
<feature type="domain" description="DUF2345" evidence="2">
    <location>
        <begin position="852"/>
        <end position="993"/>
    </location>
</feature>
<evidence type="ECO:0000259" key="1">
    <source>
        <dbReference type="Pfam" id="PF04717"/>
    </source>
</evidence>
<name>A0AAW8JI82_9GAMM</name>
<dbReference type="Pfam" id="PF10106">
    <property type="entry name" value="DUF2345"/>
    <property type="match status" value="1"/>
</dbReference>
<evidence type="ECO:0000313" key="5">
    <source>
        <dbReference type="Proteomes" id="UP001243195"/>
    </source>
</evidence>
<dbReference type="InterPro" id="IPR028244">
    <property type="entry name" value="T6SS_Rhs_Vgr_dom"/>
</dbReference>
<dbReference type="NCBIfam" id="TIGR03361">
    <property type="entry name" value="VI_Rhs_Vgr"/>
    <property type="match status" value="1"/>
</dbReference>
<dbReference type="InterPro" id="IPR017847">
    <property type="entry name" value="T6SS_RhsGE_Vgr_subset"/>
</dbReference>
<dbReference type="Pfam" id="PF05954">
    <property type="entry name" value="Phage_GPD"/>
    <property type="match status" value="1"/>
</dbReference>
<dbReference type="SUPFAM" id="SSF69279">
    <property type="entry name" value="Phage tail proteins"/>
    <property type="match status" value="1"/>
</dbReference>
<feature type="domain" description="Putative type VI secretion system Rhs element associated Vgr" evidence="3">
    <location>
        <begin position="564"/>
        <end position="670"/>
    </location>
</feature>
<reference evidence="4" key="1">
    <citation type="submission" date="2023-08" db="EMBL/GenBank/DDBJ databases">
        <title>Emergence of clinically-relevant ST2 carbapenem-resistant Acinetobacter baumannii strains in hospital sewages in Zhejiang, East of China.</title>
        <authorList>
            <person name="Kaichao C."/>
            <person name="Zhang R."/>
        </authorList>
    </citation>
    <scope>NUCLEOTIDE SEQUENCE</scope>
    <source>
        <strain evidence="4">M-SY-60</strain>
    </source>
</reference>
<gene>
    <name evidence="4" type="ORF">RFH51_09695</name>
</gene>
<dbReference type="Pfam" id="PF04717">
    <property type="entry name" value="Phage_base_V"/>
    <property type="match status" value="1"/>
</dbReference>
<dbReference type="InterPro" id="IPR037026">
    <property type="entry name" value="Vgr_OB-fold_dom_sf"/>
</dbReference>
<protein>
    <submittedName>
        <fullName evidence="4">Type VI secretion system Vgr family protein</fullName>
    </submittedName>
</protein>
<dbReference type="AlphaFoldDB" id="A0AAW8JI82"/>
<dbReference type="Gene3D" id="2.30.110.50">
    <property type="match status" value="1"/>
</dbReference>
<comment type="caution">
    <text evidence="4">The sequence shown here is derived from an EMBL/GenBank/DDBJ whole genome shotgun (WGS) entry which is preliminary data.</text>
</comment>
<evidence type="ECO:0000259" key="2">
    <source>
        <dbReference type="Pfam" id="PF10106"/>
    </source>
</evidence>
<dbReference type="Proteomes" id="UP001243195">
    <property type="component" value="Unassembled WGS sequence"/>
</dbReference>
<sequence length="1111" mass="124525">MIEIRNFLSERVGLGFSQRILHSQFSNTTLTSQVLVQCIMGKHEINHGLEFDVLCFSQNPNLELKQFIGSQIAIDIVTDLRDFSRTTGVITSAIQGSYDGGLCIYQLKVQDAFALLKQRRGSRVFMGKNVIQITKIIFEECLNQSFIIKKALKLDITGLKKHYDSRPFCMMFEENYYDFLTRLWRSEGINWLISEHIPKISDPYVEMEPQKIRLIDDNNAFDILDRKSIRFHSRSHATEYYDTITSLTAEHKLRSTLVRTQRWHPEWLDQDNGTVLSSRHKYSEKLDNESISLDQVWNLSPAWTADLNGQDQANKASSKQLERFNQQILRYQDLQAKSFKAKTSVRDAHVGYYFQLDNHFELDTHHHSSDREFIIISKRFFHQNNLPKEVFKQVDDLVKQSDWRHLQINQDEMHGTELSLVRYSTPIVPEYDPHQHRPQSYPMRAIVVGPTNEKIHVDEWGSVKVRFPFTLIEHHQVDANAGASGTASDSAWVPVMTSWAGSDGEGIRFHPRVGDEVVINFFNGDIDRPFVAGSLYESRHEQTNFDRKGSLPYTKKLSGIRTSEVGGSGFNQLRFDDTTGQISAQLQSSHAATQLNLGNLSHPKVKETSAGRGEGFELRTDAYGAMRAGKGMLITTYAQENAVAAHLDAVQAQHLLNQANESMKMLSNLAVKQQTDALKVINRLPKLIQSLELKNTSQALQATLDIFKENITSDPLGALKDCTGFISDIGQFGGVSDIMNDFNSFMGDASGALDNLKGFIGNIEDFGTDKIKNTLSSVKENLTCDPFSALQSVGDALSSVSLSDFNLSNLTSALTGGGSGLSGLLGSVQSFMQSFTDDSSSSSSEQSHNGTLFRQALMLFASPNGIAMTTPEDVMIHASQDIGLSTGGSINNSSQKDIVSHAQGKYSAFAVNGISLYSAKNDIKLQSQDGIIEAIARKAIELICTEGPINITSAVAMNIKVGGSQFFMDKNGFEFKTPGYFRVHSGQHQFTSGERVIMTKYALPVMPTIYSNNVNYIWDNNMNNKKQIFIIDNIENKLLKSEENILNDKREISSYRFYTKESRDFTAVAFNSSFVSINQKYDDNNVDLLLEEALFKEEIDSEIDQNGGKNG</sequence>
<accession>A0AAW8JI82</accession>
<dbReference type="InterPro" id="IPR018769">
    <property type="entry name" value="VgrG2_DUF2345"/>
</dbReference>
<evidence type="ECO:0000313" key="4">
    <source>
        <dbReference type="EMBL" id="MDQ9071732.1"/>
    </source>
</evidence>
<evidence type="ECO:0000259" key="3">
    <source>
        <dbReference type="Pfam" id="PF13296"/>
    </source>
</evidence>
<feature type="domain" description="Gp5/Type VI secretion system Vgr protein OB-fold" evidence="1">
    <location>
        <begin position="484"/>
        <end position="536"/>
    </location>
</feature>
<dbReference type="Gene3D" id="2.40.50.230">
    <property type="entry name" value="Gp5 N-terminal domain"/>
    <property type="match status" value="1"/>
</dbReference>
<proteinExistence type="predicted"/>
<organism evidence="4 5">
    <name type="scientific">Acinetobacter gerneri</name>
    <dbReference type="NCBI Taxonomy" id="202952"/>
    <lineage>
        <taxon>Bacteria</taxon>
        <taxon>Pseudomonadati</taxon>
        <taxon>Pseudomonadota</taxon>
        <taxon>Gammaproteobacteria</taxon>
        <taxon>Moraxellales</taxon>
        <taxon>Moraxellaceae</taxon>
        <taxon>Acinetobacter</taxon>
    </lineage>
</organism>
<dbReference type="Gene3D" id="4.10.220.110">
    <property type="match status" value="1"/>
</dbReference>
<dbReference type="Pfam" id="PF13296">
    <property type="entry name" value="T6SS_Vgr"/>
    <property type="match status" value="1"/>
</dbReference>
<dbReference type="InterPro" id="IPR006531">
    <property type="entry name" value="Gp5/Vgr_OB"/>
</dbReference>
<dbReference type="RefSeq" id="WP_308956161.1">
    <property type="nucleotide sequence ID" value="NZ_JAVICY010000012.1"/>
</dbReference>
<dbReference type="EMBL" id="JAVIDA010000011">
    <property type="protein sequence ID" value="MDQ9071732.1"/>
    <property type="molecule type" value="Genomic_DNA"/>
</dbReference>